<comment type="similarity">
    <text evidence="1">Belongs to the peptidase C48 family.</text>
</comment>
<dbReference type="PANTHER" id="PTHR48449:SF1">
    <property type="entry name" value="DUF1985 DOMAIN-CONTAINING PROTEIN"/>
    <property type="match status" value="1"/>
</dbReference>
<keyword evidence="2" id="KW-0645">Protease</keyword>
<dbReference type="InterPro" id="IPR027409">
    <property type="entry name" value="GroEL-like_apical_dom_sf"/>
</dbReference>
<feature type="domain" description="Ubiquitin-like protease family profile" evidence="6">
    <location>
        <begin position="706"/>
        <end position="918"/>
    </location>
</feature>
<dbReference type="Pfam" id="PF09331">
    <property type="entry name" value="DUF1985"/>
    <property type="match status" value="1"/>
</dbReference>
<dbReference type="PROSITE" id="PS50600">
    <property type="entry name" value="ULP_PROTEASE"/>
    <property type="match status" value="1"/>
</dbReference>
<dbReference type="Pfam" id="PF00118">
    <property type="entry name" value="Cpn60_TCP1"/>
    <property type="match status" value="1"/>
</dbReference>
<dbReference type="InterPro" id="IPR038765">
    <property type="entry name" value="Papain-like_cys_pep_sf"/>
</dbReference>
<dbReference type="Gene3D" id="3.50.7.10">
    <property type="entry name" value="GroEL"/>
    <property type="match status" value="1"/>
</dbReference>
<dbReference type="EMBL" id="AP019301">
    <property type="protein sequence ID" value="BBH02668.1"/>
    <property type="molecule type" value="Genomic_DNA"/>
</dbReference>
<feature type="coiled-coil region" evidence="4">
    <location>
        <begin position="364"/>
        <end position="398"/>
    </location>
</feature>
<dbReference type="InterPro" id="IPR003653">
    <property type="entry name" value="Peptidase_C48_C"/>
</dbReference>
<dbReference type="InterPro" id="IPR027413">
    <property type="entry name" value="GROEL-like_equatorial_sf"/>
</dbReference>
<dbReference type="SUPFAM" id="SSF54849">
    <property type="entry name" value="GroEL-intermediate domain like"/>
    <property type="match status" value="1"/>
</dbReference>
<feature type="region of interest" description="Disordered" evidence="5">
    <location>
        <begin position="648"/>
        <end position="677"/>
    </location>
</feature>
<evidence type="ECO:0000256" key="3">
    <source>
        <dbReference type="ARBA" id="ARBA00022801"/>
    </source>
</evidence>
<reference evidence="7" key="1">
    <citation type="journal article" date="2019" name="Science">
        <title>Mutation of a bHLH transcription factor allowed almond domestication.</title>
        <authorList>
            <person name="Sanchez-Perez R."/>
            <person name="Pavan S."/>
            <person name="Mazzeo R."/>
            <person name="Moldovan C."/>
            <person name="Aiese Cigliano R."/>
            <person name="Del Cueto J."/>
            <person name="Ricciardi F."/>
            <person name="Lotti C."/>
            <person name="Ricciardi L."/>
            <person name="Dicenta F."/>
            <person name="Lopez-Marques R.L."/>
            <person name="Lindberg Moller B."/>
        </authorList>
    </citation>
    <scope>NUCLEOTIDE SEQUENCE</scope>
</reference>
<feature type="non-terminal residue" evidence="7">
    <location>
        <position position="1"/>
    </location>
</feature>
<organism evidence="7">
    <name type="scientific">Prunus dulcis</name>
    <name type="common">Almond</name>
    <name type="synonym">Amygdalus dulcis</name>
    <dbReference type="NCBI Taxonomy" id="3755"/>
    <lineage>
        <taxon>Eukaryota</taxon>
        <taxon>Viridiplantae</taxon>
        <taxon>Streptophyta</taxon>
        <taxon>Embryophyta</taxon>
        <taxon>Tracheophyta</taxon>
        <taxon>Spermatophyta</taxon>
        <taxon>Magnoliopsida</taxon>
        <taxon>eudicotyledons</taxon>
        <taxon>Gunneridae</taxon>
        <taxon>Pentapetalae</taxon>
        <taxon>rosids</taxon>
        <taxon>fabids</taxon>
        <taxon>Rosales</taxon>
        <taxon>Rosaceae</taxon>
        <taxon>Amygdaloideae</taxon>
        <taxon>Amygdaleae</taxon>
        <taxon>Prunus</taxon>
    </lineage>
</organism>
<evidence type="ECO:0000256" key="1">
    <source>
        <dbReference type="ARBA" id="ARBA00005234"/>
    </source>
</evidence>
<dbReference type="AlphaFoldDB" id="A0A4Y1RFJ7"/>
<sequence length="1210" mass="136199">LMIPEDEKYEGKPYALSHTRTAITTIKAKFNTQQLQRFEGSCFGHLLLIEDLKWNSQIVHGLLMRKADPKTVTQVNGIKFIVGNKLIQFTAQQFCLITGLRFGKLPFIPKATNENCSLKRKYFSTNKPATLSDLHTAFIECTDDEDALKLGMVYFANFVLLGTEKHVLIDMRYLKLAEDLEEFDKYPWGAVSYAMTNASLLRAVSAEYQRVKVPQKRKMPKQRGKRAQTRMRSGRPREYIIRGFGFALQIWAFEVFPALEALHFTVHEDNRHIPRILHWRSNTVARFREVMSQVDVQLLRPTDIEKQQPYWSWGDDDNEEPMVELFGDEAEEKTGTSSEEKDADVEETATLPSSSKAKGSVNDVRSLKHQLRSTKDQLAKLRSSNRGLRNRVRDLEAIVQKNCLKHENECDRNKKAIRDLTLKIAEVEHYLKLETEELKKNYGGEAHEEVCTAQMNDGGQNDLSPVNEPTSPTTAAPKMDTEVPADGVEPFPGMHTERGEMEAPVCGDGVEHFPASDQEGAPREPEVPADGVEPFPAMEVIDTEIETSVPERQVDQQPHKVPTAEDVKLPSVEDALLPTPEDGNGYRDWKKTEIEGVGCKVRPPMKCNITVVGDEGDEGDNEATATVRKPDGEGKGCRLKRAATPLLSPFTDPSRKKRKVTDLHAQTPQPRFDPTKPVAMDDVKAIIQLCRAWKTDISAELELEPFEVGADFFYKLLDETAWMSSRHLDMAMFLIRKRQLSHPQLFGREWTTAEFCLQPFAMPSGKRVTRKQSAASTVHPPPNYLKNVHHFVNGSWQHGYAQAWTKVRKVYLPYNVRQSHWVAVEVDFVRHTVTVYDSYSDFTSNSMLVRFMEPITHTLAKVLHEMRFYEKSEVEAVKRKGTDMSNFNPFTICRISDVPQQTDGTSCGIMTVKFIEYLSAGIPLHTIDPSKFGYYRLKLAIEALRGRPMYELGVSVVLYLHFLNPIRTDMAGFGMRRLRKTDNNRIAKACGAVIVNRPDQLQQSDVGTGAGIFEVKTIGDEFFAFIVDCKEPKACTVLLRGPSKDQLNEVERNLHDAMSVARNILKNPKLGPGGGATQLTVSATLKQKSSSVEGIEKWPYEAAAIAFEPIPRTLAPNCGVNVIRTMTALQGKIWDACNVKAQSFKTAIEAACLLLRIDDIVSGMKKKQPPGAKAPSKPQVETEGDADNEQIIPECLSRARGYLSLNEVLL</sequence>
<proteinExistence type="inferred from homology"/>
<evidence type="ECO:0000259" key="6">
    <source>
        <dbReference type="PROSITE" id="PS50600"/>
    </source>
</evidence>
<protein>
    <submittedName>
        <fullName evidence="7">TCP-1/cpn60 chaperonin family protein</fullName>
    </submittedName>
</protein>
<dbReference type="InterPro" id="IPR002423">
    <property type="entry name" value="Cpn60/GroEL/TCP-1"/>
</dbReference>
<feature type="region of interest" description="Disordered" evidence="5">
    <location>
        <begin position="457"/>
        <end position="484"/>
    </location>
</feature>
<evidence type="ECO:0000256" key="5">
    <source>
        <dbReference type="SAM" id="MobiDB-lite"/>
    </source>
</evidence>
<dbReference type="Pfam" id="PF02902">
    <property type="entry name" value="Peptidase_C48"/>
    <property type="match status" value="1"/>
</dbReference>
<evidence type="ECO:0000256" key="4">
    <source>
        <dbReference type="SAM" id="Coils"/>
    </source>
</evidence>
<dbReference type="Gene3D" id="1.10.560.10">
    <property type="entry name" value="GroEL-like equatorial domain"/>
    <property type="match status" value="1"/>
</dbReference>
<keyword evidence="3" id="KW-0378">Hydrolase</keyword>
<dbReference type="SUPFAM" id="SSF48592">
    <property type="entry name" value="GroEL equatorial domain-like"/>
    <property type="match status" value="1"/>
</dbReference>
<dbReference type="InterPro" id="IPR015410">
    <property type="entry name" value="DUF1985"/>
</dbReference>
<name>A0A4Y1RFJ7_PRUDU</name>
<dbReference type="SUPFAM" id="SSF52029">
    <property type="entry name" value="GroEL apical domain-like"/>
    <property type="match status" value="1"/>
</dbReference>
<feature type="region of interest" description="Disordered" evidence="5">
    <location>
        <begin position="1165"/>
        <end position="1187"/>
    </location>
</feature>
<dbReference type="GO" id="GO:0008234">
    <property type="term" value="F:cysteine-type peptidase activity"/>
    <property type="evidence" value="ECO:0007669"/>
    <property type="project" value="InterPro"/>
</dbReference>
<keyword evidence="4" id="KW-0175">Coiled coil</keyword>
<evidence type="ECO:0000256" key="2">
    <source>
        <dbReference type="ARBA" id="ARBA00022670"/>
    </source>
</evidence>
<evidence type="ECO:0000313" key="7">
    <source>
        <dbReference type="EMBL" id="BBH02668.1"/>
    </source>
</evidence>
<accession>A0A4Y1RFJ7</accession>
<dbReference type="Gene3D" id="3.40.395.10">
    <property type="entry name" value="Adenoviral Proteinase, Chain A"/>
    <property type="match status" value="1"/>
</dbReference>
<dbReference type="SUPFAM" id="SSF54001">
    <property type="entry name" value="Cysteine proteinases"/>
    <property type="match status" value="1"/>
</dbReference>
<dbReference type="PANTHER" id="PTHR48449">
    <property type="entry name" value="DUF1985 DOMAIN-CONTAINING PROTEIN"/>
    <property type="match status" value="1"/>
</dbReference>
<dbReference type="GO" id="GO:0005524">
    <property type="term" value="F:ATP binding"/>
    <property type="evidence" value="ECO:0007669"/>
    <property type="project" value="InterPro"/>
</dbReference>
<feature type="compositionally biased region" description="Polar residues" evidence="5">
    <location>
        <begin position="457"/>
        <end position="474"/>
    </location>
</feature>
<dbReference type="InterPro" id="IPR027410">
    <property type="entry name" value="TCP-1-like_intermed_sf"/>
</dbReference>
<dbReference type="GO" id="GO:0006508">
    <property type="term" value="P:proteolysis"/>
    <property type="evidence" value="ECO:0007669"/>
    <property type="project" value="UniProtKB-KW"/>
</dbReference>
<feature type="region of interest" description="Disordered" evidence="5">
    <location>
        <begin position="330"/>
        <end position="364"/>
    </location>
</feature>
<gene>
    <name evidence="7" type="ORF">Prudu_013315</name>
</gene>